<comment type="subcellular location">
    <subcellularLocation>
        <location evidence="1">Nucleus</location>
    </subcellularLocation>
</comment>
<reference evidence="5 6" key="1">
    <citation type="submission" date="2018-04" db="EMBL/GenBank/DDBJ databases">
        <authorList>
            <person name="Zhang X."/>
            <person name="Yuan J."/>
            <person name="Li F."/>
            <person name="Xiang J."/>
        </authorList>
    </citation>
    <scope>NUCLEOTIDE SEQUENCE [LARGE SCALE GENOMIC DNA]</scope>
    <source>
        <tissue evidence="5">Muscle</tissue>
    </source>
</reference>
<dbReference type="InterPro" id="IPR009057">
    <property type="entry name" value="Homeodomain-like_sf"/>
</dbReference>
<evidence type="ECO:0000313" key="6">
    <source>
        <dbReference type="Proteomes" id="UP000283509"/>
    </source>
</evidence>
<dbReference type="Pfam" id="PF03221">
    <property type="entry name" value="HTH_Tnp_Tc5"/>
    <property type="match status" value="1"/>
</dbReference>
<dbReference type="EMBL" id="QCYY01000916">
    <property type="protein sequence ID" value="ROT81793.1"/>
    <property type="molecule type" value="Genomic_DNA"/>
</dbReference>
<comment type="caution">
    <text evidence="5">The sequence shown here is derived from an EMBL/GenBank/DDBJ whole genome shotgun (WGS) entry which is preliminary data.</text>
</comment>
<dbReference type="GO" id="GO:0005634">
    <property type="term" value="C:nucleus"/>
    <property type="evidence" value="ECO:0007669"/>
    <property type="project" value="UniProtKB-SubCell"/>
</dbReference>
<evidence type="ECO:0000313" key="5">
    <source>
        <dbReference type="EMBL" id="ROT81793.1"/>
    </source>
</evidence>
<dbReference type="Gene3D" id="1.10.10.60">
    <property type="entry name" value="Homeodomain-like"/>
    <property type="match status" value="1"/>
</dbReference>
<protein>
    <submittedName>
        <fullName evidence="5">Putative DNA ligase 1-like</fullName>
    </submittedName>
</protein>
<dbReference type="PROSITE" id="PS51253">
    <property type="entry name" value="HTH_CENPB"/>
    <property type="match status" value="1"/>
</dbReference>
<evidence type="ECO:0000256" key="1">
    <source>
        <dbReference type="ARBA" id="ARBA00004123"/>
    </source>
</evidence>
<proteinExistence type="predicted"/>
<keyword evidence="5" id="KW-0436">Ligase</keyword>
<dbReference type="Pfam" id="PF05225">
    <property type="entry name" value="HTH_psq"/>
    <property type="match status" value="1"/>
</dbReference>
<name>A0A423TZB4_PENVA</name>
<keyword evidence="6" id="KW-1185">Reference proteome</keyword>
<dbReference type="Proteomes" id="UP000283509">
    <property type="component" value="Unassembled WGS sequence"/>
</dbReference>
<dbReference type="AlphaFoldDB" id="A0A423TZB4"/>
<evidence type="ECO:0000256" key="2">
    <source>
        <dbReference type="ARBA" id="ARBA00023125"/>
    </source>
</evidence>
<evidence type="ECO:0000259" key="4">
    <source>
        <dbReference type="PROSITE" id="PS51253"/>
    </source>
</evidence>
<sequence length="209" mass="23597">MPRKYIKKPPKCKDPKVIKKAAKEVIKKKLSSKEAARKYNVTNVAVHRCMRALRGRKERTPYSQASLEAAIRDMQEKNASVVKVSKRYGIPRSTLSSKLHSPCPLAKKMTGKGTALVQEEEEAIKTWILEKSASEELLSWETIASTLQQILNERGLNIFKNNNKPTSGWLQAFMRRHPELRKVRLGPWSIGIVATPTTGGQDEEEECEG</sequence>
<evidence type="ECO:0000256" key="3">
    <source>
        <dbReference type="ARBA" id="ARBA00023242"/>
    </source>
</evidence>
<dbReference type="SUPFAM" id="SSF46689">
    <property type="entry name" value="Homeodomain-like"/>
    <property type="match status" value="1"/>
</dbReference>
<gene>
    <name evidence="5" type="ORF">C7M84_025055</name>
</gene>
<dbReference type="GO" id="GO:0016874">
    <property type="term" value="F:ligase activity"/>
    <property type="evidence" value="ECO:0007669"/>
    <property type="project" value="UniProtKB-KW"/>
</dbReference>
<dbReference type="InterPro" id="IPR006600">
    <property type="entry name" value="HTH_CenpB_DNA-bd_dom"/>
</dbReference>
<dbReference type="InterPro" id="IPR007889">
    <property type="entry name" value="HTH_Psq"/>
</dbReference>
<organism evidence="5 6">
    <name type="scientific">Penaeus vannamei</name>
    <name type="common">Whiteleg shrimp</name>
    <name type="synonym">Litopenaeus vannamei</name>
    <dbReference type="NCBI Taxonomy" id="6689"/>
    <lineage>
        <taxon>Eukaryota</taxon>
        <taxon>Metazoa</taxon>
        <taxon>Ecdysozoa</taxon>
        <taxon>Arthropoda</taxon>
        <taxon>Crustacea</taxon>
        <taxon>Multicrustacea</taxon>
        <taxon>Malacostraca</taxon>
        <taxon>Eumalacostraca</taxon>
        <taxon>Eucarida</taxon>
        <taxon>Decapoda</taxon>
        <taxon>Dendrobranchiata</taxon>
        <taxon>Penaeoidea</taxon>
        <taxon>Penaeidae</taxon>
        <taxon>Penaeus</taxon>
    </lineage>
</organism>
<accession>A0A423TZB4</accession>
<feature type="domain" description="HTH CENPB-type" evidence="4">
    <location>
        <begin position="108"/>
        <end position="183"/>
    </location>
</feature>
<dbReference type="GO" id="GO:0003677">
    <property type="term" value="F:DNA binding"/>
    <property type="evidence" value="ECO:0007669"/>
    <property type="project" value="UniProtKB-KW"/>
</dbReference>
<keyword evidence="3" id="KW-0539">Nucleus</keyword>
<reference evidence="5 6" key="2">
    <citation type="submission" date="2019-01" db="EMBL/GenBank/DDBJ databases">
        <title>The decoding of complex shrimp genome reveals the adaptation for benthos swimmer, frequently molting mechanism and breeding impact on genome.</title>
        <authorList>
            <person name="Sun Y."/>
            <person name="Gao Y."/>
            <person name="Yu Y."/>
        </authorList>
    </citation>
    <scope>NUCLEOTIDE SEQUENCE [LARGE SCALE GENOMIC DNA]</scope>
    <source>
        <tissue evidence="5">Muscle</tissue>
    </source>
</reference>
<dbReference type="OrthoDB" id="4327074at2759"/>
<keyword evidence="2" id="KW-0238">DNA-binding</keyword>